<dbReference type="InterPro" id="IPR036135">
    <property type="entry name" value="MoeA_linker/N_sf"/>
</dbReference>
<comment type="caution">
    <text evidence="9">The sequence shown here is derived from an EMBL/GenBank/DDBJ whole genome shotgun (WGS) entry which is preliminary data.</text>
</comment>
<dbReference type="SUPFAM" id="SSF63867">
    <property type="entry name" value="MoeA C-terminal domain-like"/>
    <property type="match status" value="1"/>
</dbReference>
<sequence length="402" mass="41029">MKTVDAHLAEILGAVRPLDPVQVDLDSALGATLAEDVASPVALPPFDNSAMDGYAVRAEDVAGAGEDAPVVLPVTLDVAAGDTARRAVERGFVTRIMTGAPVPEGADAVVPVEWTDGGTVKVAIRRTPPPGNAIRRSGEDVRAGDVVLPAGTVIGPAQLGILAGVGRRTVLAHPRPRVVVLSTGAELVEPGTPLGHGQIWESNSFTLVAAVRQAGGEASRRGAVGDDPAAFSATLDALLGEADAVITSGGISMGAYEPVKEALSPLGTVRFEKVAMQPGMPQGFGLLGDRQVPIFTLPGNPVSSYVSFMLYVKPALARMRGLPAGPPVTITATTTAALRSPAGRRSFLRGVLTSRDGAASVTPVHGQGSHQLAALAGANALIVVPEDVTELPEGADVEVIPL</sequence>
<dbReference type="SMART" id="SM00852">
    <property type="entry name" value="MoCF_biosynth"/>
    <property type="match status" value="1"/>
</dbReference>
<dbReference type="Gene3D" id="2.170.190.11">
    <property type="entry name" value="Molybdopterin biosynthesis moea protein, domain 3"/>
    <property type="match status" value="1"/>
</dbReference>
<dbReference type="CDD" id="cd00887">
    <property type="entry name" value="MoeA"/>
    <property type="match status" value="1"/>
</dbReference>
<dbReference type="InterPro" id="IPR036425">
    <property type="entry name" value="MoaB/Mog-like_dom_sf"/>
</dbReference>
<dbReference type="InterPro" id="IPR038987">
    <property type="entry name" value="MoeA-like"/>
</dbReference>
<comment type="catalytic activity">
    <reaction evidence="6">
        <text>adenylyl-molybdopterin + molybdate = Mo-molybdopterin + AMP + H(+)</text>
        <dbReference type="Rhea" id="RHEA:35047"/>
        <dbReference type="ChEBI" id="CHEBI:15378"/>
        <dbReference type="ChEBI" id="CHEBI:36264"/>
        <dbReference type="ChEBI" id="CHEBI:62727"/>
        <dbReference type="ChEBI" id="CHEBI:71302"/>
        <dbReference type="ChEBI" id="CHEBI:456215"/>
        <dbReference type="EC" id="2.10.1.1"/>
    </reaction>
</comment>
<evidence type="ECO:0000256" key="4">
    <source>
        <dbReference type="ARBA" id="ARBA00022505"/>
    </source>
</evidence>
<dbReference type="SUPFAM" id="SSF63882">
    <property type="entry name" value="MoeA N-terminal region -like"/>
    <property type="match status" value="1"/>
</dbReference>
<keyword evidence="4 7" id="KW-0500">Molybdenum</keyword>
<evidence type="ECO:0000256" key="3">
    <source>
        <dbReference type="ARBA" id="ARBA00010763"/>
    </source>
</evidence>
<name>A0ABW2P6S1_9ACTN</name>
<reference evidence="10" key="1">
    <citation type="journal article" date="2019" name="Int. J. Syst. Evol. Microbiol.">
        <title>The Global Catalogue of Microorganisms (GCM) 10K type strain sequencing project: providing services to taxonomists for standard genome sequencing and annotation.</title>
        <authorList>
            <consortium name="The Broad Institute Genomics Platform"/>
            <consortium name="The Broad Institute Genome Sequencing Center for Infectious Disease"/>
            <person name="Wu L."/>
            <person name="Ma J."/>
        </authorList>
    </citation>
    <scope>NUCLEOTIDE SEQUENCE [LARGE SCALE GENOMIC DNA]</scope>
    <source>
        <strain evidence="10">CECT 7649</strain>
    </source>
</reference>
<organism evidence="9 10">
    <name type="scientific">Sphaerisporangium rhizosphaerae</name>
    <dbReference type="NCBI Taxonomy" id="2269375"/>
    <lineage>
        <taxon>Bacteria</taxon>
        <taxon>Bacillati</taxon>
        <taxon>Actinomycetota</taxon>
        <taxon>Actinomycetes</taxon>
        <taxon>Streptosporangiales</taxon>
        <taxon>Streptosporangiaceae</taxon>
        <taxon>Sphaerisporangium</taxon>
    </lineage>
</organism>
<comment type="function">
    <text evidence="1 7">Catalyzes the insertion of molybdate into adenylated molybdopterin with the concomitant release of AMP.</text>
</comment>
<dbReference type="EC" id="2.10.1.1" evidence="7"/>
<evidence type="ECO:0000256" key="1">
    <source>
        <dbReference type="ARBA" id="ARBA00002901"/>
    </source>
</evidence>
<dbReference type="SUPFAM" id="SSF53218">
    <property type="entry name" value="Molybdenum cofactor biosynthesis proteins"/>
    <property type="match status" value="1"/>
</dbReference>
<evidence type="ECO:0000313" key="10">
    <source>
        <dbReference type="Proteomes" id="UP001596496"/>
    </source>
</evidence>
<dbReference type="InterPro" id="IPR036688">
    <property type="entry name" value="MoeA_C_domain_IV_sf"/>
</dbReference>
<dbReference type="Pfam" id="PF03453">
    <property type="entry name" value="MoeA_N"/>
    <property type="match status" value="1"/>
</dbReference>
<dbReference type="Gene3D" id="2.40.340.10">
    <property type="entry name" value="MoeA, C-terminal, domain IV"/>
    <property type="match status" value="1"/>
</dbReference>
<dbReference type="EMBL" id="JBHTCG010000011">
    <property type="protein sequence ID" value="MFC7384142.1"/>
    <property type="molecule type" value="Genomic_DNA"/>
</dbReference>
<evidence type="ECO:0000313" key="9">
    <source>
        <dbReference type="EMBL" id="MFC7384142.1"/>
    </source>
</evidence>
<proteinExistence type="inferred from homology"/>
<dbReference type="PANTHER" id="PTHR10192:SF5">
    <property type="entry name" value="GEPHYRIN"/>
    <property type="match status" value="1"/>
</dbReference>
<keyword evidence="7" id="KW-0479">Metal-binding</keyword>
<comment type="similarity">
    <text evidence="3 7">Belongs to the MoeA family.</text>
</comment>
<dbReference type="InterPro" id="IPR001453">
    <property type="entry name" value="MoaB/Mog_dom"/>
</dbReference>
<keyword evidence="10" id="KW-1185">Reference proteome</keyword>
<dbReference type="NCBIfam" id="NF045515">
    <property type="entry name" value="Glp_gephyrin"/>
    <property type="match status" value="1"/>
</dbReference>
<comment type="pathway">
    <text evidence="2 7">Cofactor biosynthesis; molybdopterin biosynthesis.</text>
</comment>
<feature type="domain" description="MoaB/Mog" evidence="8">
    <location>
        <begin position="179"/>
        <end position="318"/>
    </location>
</feature>
<evidence type="ECO:0000256" key="6">
    <source>
        <dbReference type="ARBA" id="ARBA00047317"/>
    </source>
</evidence>
<dbReference type="Gene3D" id="3.40.980.10">
    <property type="entry name" value="MoaB/Mog-like domain"/>
    <property type="match status" value="1"/>
</dbReference>
<evidence type="ECO:0000256" key="5">
    <source>
        <dbReference type="ARBA" id="ARBA00023150"/>
    </source>
</evidence>
<accession>A0ABW2P6S1</accession>
<evidence type="ECO:0000256" key="2">
    <source>
        <dbReference type="ARBA" id="ARBA00005046"/>
    </source>
</evidence>
<protein>
    <recommendedName>
        <fullName evidence="7">Molybdopterin molybdenumtransferase</fullName>
        <ecNumber evidence="7">2.10.1.1</ecNumber>
    </recommendedName>
</protein>
<evidence type="ECO:0000256" key="7">
    <source>
        <dbReference type="RuleBase" id="RU365090"/>
    </source>
</evidence>
<dbReference type="NCBIfam" id="TIGR00177">
    <property type="entry name" value="molyb_syn"/>
    <property type="match status" value="1"/>
</dbReference>
<keyword evidence="5 7" id="KW-0501">Molybdenum cofactor biosynthesis</keyword>
<dbReference type="InterPro" id="IPR005111">
    <property type="entry name" value="MoeA_C_domain_IV"/>
</dbReference>
<keyword evidence="7" id="KW-0808">Transferase</keyword>
<dbReference type="Gene3D" id="3.90.105.10">
    <property type="entry name" value="Molybdopterin biosynthesis moea protein, domain 2"/>
    <property type="match status" value="1"/>
</dbReference>
<dbReference type="Pfam" id="PF03454">
    <property type="entry name" value="MoeA_C"/>
    <property type="match status" value="1"/>
</dbReference>
<comment type="cofactor">
    <cofactor evidence="7">
        <name>Mg(2+)</name>
        <dbReference type="ChEBI" id="CHEBI:18420"/>
    </cofactor>
</comment>
<keyword evidence="7" id="KW-0460">Magnesium</keyword>
<dbReference type="InterPro" id="IPR005110">
    <property type="entry name" value="MoeA_linker/N"/>
</dbReference>
<gene>
    <name evidence="9" type="primary">glp</name>
    <name evidence="9" type="ORF">ACFQSB_18155</name>
</gene>
<dbReference type="RefSeq" id="WP_380827808.1">
    <property type="nucleotide sequence ID" value="NZ_JBHTCG010000011.1"/>
</dbReference>
<evidence type="ECO:0000259" key="8">
    <source>
        <dbReference type="SMART" id="SM00852"/>
    </source>
</evidence>
<dbReference type="Pfam" id="PF00994">
    <property type="entry name" value="MoCF_biosynth"/>
    <property type="match status" value="1"/>
</dbReference>
<dbReference type="PANTHER" id="PTHR10192">
    <property type="entry name" value="MOLYBDOPTERIN BIOSYNTHESIS PROTEIN"/>
    <property type="match status" value="1"/>
</dbReference>
<dbReference type="Proteomes" id="UP001596496">
    <property type="component" value="Unassembled WGS sequence"/>
</dbReference>